<organism evidence="1 2">
    <name type="scientific">Gymnopilus junonius</name>
    <name type="common">Spectacular rustgill mushroom</name>
    <name type="synonym">Gymnopilus spectabilis subsp. junonius</name>
    <dbReference type="NCBI Taxonomy" id="109634"/>
    <lineage>
        <taxon>Eukaryota</taxon>
        <taxon>Fungi</taxon>
        <taxon>Dikarya</taxon>
        <taxon>Basidiomycota</taxon>
        <taxon>Agaricomycotina</taxon>
        <taxon>Agaricomycetes</taxon>
        <taxon>Agaricomycetidae</taxon>
        <taxon>Agaricales</taxon>
        <taxon>Agaricineae</taxon>
        <taxon>Hymenogastraceae</taxon>
        <taxon>Gymnopilus</taxon>
    </lineage>
</organism>
<evidence type="ECO:0000313" key="2">
    <source>
        <dbReference type="Proteomes" id="UP000724874"/>
    </source>
</evidence>
<reference evidence="1" key="1">
    <citation type="submission" date="2020-11" db="EMBL/GenBank/DDBJ databases">
        <authorList>
            <consortium name="DOE Joint Genome Institute"/>
            <person name="Ahrendt S."/>
            <person name="Riley R."/>
            <person name="Andreopoulos W."/>
            <person name="LaButti K."/>
            <person name="Pangilinan J."/>
            <person name="Ruiz-duenas F.J."/>
            <person name="Barrasa J.M."/>
            <person name="Sanchez-Garcia M."/>
            <person name="Camarero S."/>
            <person name="Miyauchi S."/>
            <person name="Serrano A."/>
            <person name="Linde D."/>
            <person name="Babiker R."/>
            <person name="Drula E."/>
            <person name="Ayuso-Fernandez I."/>
            <person name="Pacheco R."/>
            <person name="Padilla G."/>
            <person name="Ferreira P."/>
            <person name="Barriuso J."/>
            <person name="Kellner H."/>
            <person name="Castanera R."/>
            <person name="Alfaro M."/>
            <person name="Ramirez L."/>
            <person name="Pisabarro A.G."/>
            <person name="Kuo A."/>
            <person name="Tritt A."/>
            <person name="Lipzen A."/>
            <person name="He G."/>
            <person name="Yan M."/>
            <person name="Ng V."/>
            <person name="Cullen D."/>
            <person name="Martin F."/>
            <person name="Rosso M.-N."/>
            <person name="Henrissat B."/>
            <person name="Hibbett D."/>
            <person name="Martinez A.T."/>
            <person name="Grigoriev I.V."/>
        </authorList>
    </citation>
    <scope>NUCLEOTIDE SEQUENCE</scope>
    <source>
        <strain evidence="1">AH 44721</strain>
    </source>
</reference>
<name>A0A9P5NFC6_GYMJU</name>
<dbReference type="EMBL" id="JADNYJ010000140">
    <property type="protein sequence ID" value="KAF8880451.1"/>
    <property type="molecule type" value="Genomic_DNA"/>
</dbReference>
<keyword evidence="2" id="KW-1185">Reference proteome</keyword>
<comment type="caution">
    <text evidence="1">The sequence shown here is derived from an EMBL/GenBank/DDBJ whole genome shotgun (WGS) entry which is preliminary data.</text>
</comment>
<dbReference type="Proteomes" id="UP000724874">
    <property type="component" value="Unassembled WGS sequence"/>
</dbReference>
<accession>A0A9P5NFC6</accession>
<gene>
    <name evidence="1" type="ORF">CPB84DRAFT_275514</name>
</gene>
<sequence>MDGCGRYGWLYRPAVPCSTRFWQQPRLGILRGLTNFFIGMFEANASHVLPYKTESSAPGRTLPIGRDFESHVCWYLVDPDNPPHNYRHSITHPECLNKLYNTFTSSVSYNSRRWLSLQNLPKFLICLQSQEMGLHLPSLPLAQKALCNMLRRKRNRGIAQPVRLPWCFPISLTSLNSGQLCPTSRPGSTP</sequence>
<dbReference type="AlphaFoldDB" id="A0A9P5NFC6"/>
<evidence type="ECO:0000313" key="1">
    <source>
        <dbReference type="EMBL" id="KAF8880451.1"/>
    </source>
</evidence>
<protein>
    <submittedName>
        <fullName evidence="1">Uncharacterized protein</fullName>
    </submittedName>
</protein>
<proteinExistence type="predicted"/>